<sequence length="356" mass="39625">MKLTQLNYEVLLNICSFIKTRRSLLNLGLTCHALRAVIIPAVLYERIDFPRHLCHAASIQRSLSFFNAIRANRSACGAVRHIEIPGEATLCPSWEETIPMMRGLCSVGISMSHAVQFPILGKIAALPHLRSLSLTHSWDADVLDAMSGIGRLRSLSVDLTDSVLSYDLTLDSGLGQTLINSRDTLRTLTLSNFWWKLDMPSACPVDQELVWPHVLELSIHLLRGSWPNLVYHFPSVRQCHLDCISTELGQSFNQPFLARLVSLQGGPEALKLAKDAGAGLQHTRIRVGNDHVKFPFDSYMSPELKSVTLEYYMGAGSSPLEHFEQLPSLCPKVTYLAILWGFCGPSYREVKVGVLC</sequence>
<dbReference type="HOGENOM" id="CLU_039742_0_0_1"/>
<dbReference type="Proteomes" id="UP000027195">
    <property type="component" value="Unassembled WGS sequence"/>
</dbReference>
<dbReference type="EMBL" id="KL198172">
    <property type="protein sequence ID" value="KDQ05912.1"/>
    <property type="molecule type" value="Genomic_DNA"/>
</dbReference>
<gene>
    <name evidence="1" type="ORF">BOTBODRAFT_279816</name>
</gene>
<evidence type="ECO:0000313" key="2">
    <source>
        <dbReference type="Proteomes" id="UP000027195"/>
    </source>
</evidence>
<dbReference type="OrthoDB" id="549243at2759"/>
<accession>A0A067M233</accession>
<reference evidence="2" key="1">
    <citation type="journal article" date="2014" name="Proc. Natl. Acad. Sci. U.S.A.">
        <title>Extensive sampling of basidiomycete genomes demonstrates inadequacy of the white-rot/brown-rot paradigm for wood decay fungi.</title>
        <authorList>
            <person name="Riley R."/>
            <person name="Salamov A.A."/>
            <person name="Brown D.W."/>
            <person name="Nagy L.G."/>
            <person name="Floudas D."/>
            <person name="Held B.W."/>
            <person name="Levasseur A."/>
            <person name="Lombard V."/>
            <person name="Morin E."/>
            <person name="Otillar R."/>
            <person name="Lindquist E.A."/>
            <person name="Sun H."/>
            <person name="LaButti K.M."/>
            <person name="Schmutz J."/>
            <person name="Jabbour D."/>
            <person name="Luo H."/>
            <person name="Baker S.E."/>
            <person name="Pisabarro A.G."/>
            <person name="Walton J.D."/>
            <person name="Blanchette R.A."/>
            <person name="Henrissat B."/>
            <person name="Martin F."/>
            <person name="Cullen D."/>
            <person name="Hibbett D.S."/>
            <person name="Grigoriev I.V."/>
        </authorList>
    </citation>
    <scope>NUCLEOTIDE SEQUENCE [LARGE SCALE GENOMIC DNA]</scope>
    <source>
        <strain evidence="2">FD-172 SS1</strain>
    </source>
</reference>
<evidence type="ECO:0000313" key="1">
    <source>
        <dbReference type="EMBL" id="KDQ05912.1"/>
    </source>
</evidence>
<name>A0A067M233_BOTB1</name>
<evidence type="ECO:0008006" key="3">
    <source>
        <dbReference type="Google" id="ProtNLM"/>
    </source>
</evidence>
<dbReference type="InParanoid" id="A0A067M233"/>
<proteinExistence type="predicted"/>
<organism evidence="1 2">
    <name type="scientific">Botryobasidium botryosum (strain FD-172 SS1)</name>
    <dbReference type="NCBI Taxonomy" id="930990"/>
    <lineage>
        <taxon>Eukaryota</taxon>
        <taxon>Fungi</taxon>
        <taxon>Dikarya</taxon>
        <taxon>Basidiomycota</taxon>
        <taxon>Agaricomycotina</taxon>
        <taxon>Agaricomycetes</taxon>
        <taxon>Cantharellales</taxon>
        <taxon>Botryobasidiaceae</taxon>
        <taxon>Botryobasidium</taxon>
    </lineage>
</organism>
<dbReference type="AlphaFoldDB" id="A0A067M233"/>
<protein>
    <recommendedName>
        <fullName evidence="3">F-box domain-containing protein</fullName>
    </recommendedName>
</protein>
<keyword evidence="2" id="KW-1185">Reference proteome</keyword>